<dbReference type="InterPro" id="IPR000253">
    <property type="entry name" value="FHA_dom"/>
</dbReference>
<organism evidence="5 6">
    <name type="scientific">Propioniciclava flava</name>
    <dbReference type="NCBI Taxonomy" id="2072026"/>
    <lineage>
        <taxon>Bacteria</taxon>
        <taxon>Bacillati</taxon>
        <taxon>Actinomycetota</taxon>
        <taxon>Actinomycetes</taxon>
        <taxon>Propionibacteriales</taxon>
        <taxon>Propionibacteriaceae</taxon>
        <taxon>Propioniciclava</taxon>
    </lineage>
</organism>
<dbReference type="SUPFAM" id="SSF49879">
    <property type="entry name" value="SMAD/FHA domain"/>
    <property type="match status" value="1"/>
</dbReference>
<keyword evidence="6" id="KW-1185">Reference proteome</keyword>
<reference evidence="5 6" key="1">
    <citation type="submission" date="2018-01" db="EMBL/GenBank/DDBJ databases">
        <title>Lactibacter flavus gen. nov., sp. nov., a novel bacterium of the family Propionibacteriaceae isolated from raw milk and dairy products.</title>
        <authorList>
            <person name="Wenning M."/>
            <person name="Breitenwieser F."/>
            <person name="Huptas C."/>
            <person name="von Neubeck M."/>
            <person name="Busse H.-J."/>
            <person name="Scherer S."/>
        </authorList>
    </citation>
    <scope>NUCLEOTIDE SEQUENCE [LARGE SCALE GENOMIC DNA]</scope>
    <source>
        <strain evidence="5 6">VG341</strain>
    </source>
</reference>
<feature type="transmembrane region" description="Helical" evidence="3">
    <location>
        <begin position="36"/>
        <end position="56"/>
    </location>
</feature>
<dbReference type="InterPro" id="IPR008984">
    <property type="entry name" value="SMAD_FHA_dom_sf"/>
</dbReference>
<evidence type="ECO:0000256" key="3">
    <source>
        <dbReference type="SAM" id="Phobius"/>
    </source>
</evidence>
<dbReference type="EMBL" id="PPCV01000003">
    <property type="protein sequence ID" value="RXW32725.1"/>
    <property type="molecule type" value="Genomic_DNA"/>
</dbReference>
<feature type="domain" description="FHA" evidence="4">
    <location>
        <begin position="338"/>
        <end position="390"/>
    </location>
</feature>
<evidence type="ECO:0000256" key="2">
    <source>
        <dbReference type="SAM" id="MobiDB-lite"/>
    </source>
</evidence>
<comment type="caution">
    <text evidence="5">The sequence shown here is derived from an EMBL/GenBank/DDBJ whole genome shotgun (WGS) entry which is preliminary data.</text>
</comment>
<feature type="compositionally biased region" description="Low complexity" evidence="2">
    <location>
        <begin position="270"/>
        <end position="286"/>
    </location>
</feature>
<accession>A0A4Q2EL39</accession>
<feature type="compositionally biased region" description="Polar residues" evidence="2">
    <location>
        <begin position="313"/>
        <end position="322"/>
    </location>
</feature>
<protein>
    <recommendedName>
        <fullName evidence="4">FHA domain-containing protein</fullName>
    </recommendedName>
</protein>
<dbReference type="OrthoDB" id="3254248at2"/>
<dbReference type="Pfam" id="PF00498">
    <property type="entry name" value="FHA"/>
    <property type="match status" value="1"/>
</dbReference>
<dbReference type="CDD" id="cd00060">
    <property type="entry name" value="FHA"/>
    <property type="match status" value="1"/>
</dbReference>
<dbReference type="AlphaFoldDB" id="A0A4Q2EL39"/>
<gene>
    <name evidence="5" type="ORF">C1706_06165</name>
</gene>
<evidence type="ECO:0000313" key="5">
    <source>
        <dbReference type="EMBL" id="RXW32725.1"/>
    </source>
</evidence>
<keyword evidence="3" id="KW-0472">Membrane</keyword>
<name>A0A4Q2EL39_9ACTN</name>
<evidence type="ECO:0000259" key="4">
    <source>
        <dbReference type="PROSITE" id="PS50006"/>
    </source>
</evidence>
<dbReference type="Proteomes" id="UP000290624">
    <property type="component" value="Unassembled WGS sequence"/>
</dbReference>
<feature type="compositionally biased region" description="Pro residues" evidence="2">
    <location>
        <begin position="235"/>
        <end position="269"/>
    </location>
</feature>
<dbReference type="RefSeq" id="WP_129458338.1">
    <property type="nucleotide sequence ID" value="NZ_PPCV01000003.1"/>
</dbReference>
<dbReference type="Gene3D" id="2.60.200.20">
    <property type="match status" value="1"/>
</dbReference>
<keyword evidence="3" id="KW-0812">Transmembrane</keyword>
<keyword evidence="3" id="KW-1133">Transmembrane helix</keyword>
<feature type="transmembrane region" description="Helical" evidence="3">
    <location>
        <begin position="117"/>
        <end position="137"/>
    </location>
</feature>
<sequence>MSVYPYNLTPEGAPTDATGSYPMVAGYTPMTTGRRVAIVLVDGVIGGAVGGLTAFLTLQENGWGLPVGIGISVVYGLVTLWAVFGRSARLAGLLMKAQYVDVRTGALKGGSLFLKQLLQGVLAGVTFGIAPLVLVFASVQGPMRRNFFDRATKLMLVDGRSGRRPGSPPEAAVSPQATSHVAAVQFHPEQAPTAWGAPGSTYEFPAVATITDDGGLITAVPGSGSAPTAGDGAPSPAPWPIPAAPHPAMPAPAAAPMPAAAPAPLPTPAAPQDRPAPAASWPQQPAEEVFFARPSAPQVTESDRTVLAPSSLDGASTTSTTPEVTLDGEHALLVGPPLVFGRNPVAPGSHPDAVAHRLEDSLLSKTHLLVGRDEEGVWVIDLNSTNGSRVAKVPEATPRLVEPGRRVRLPEGASVHFGQHRITVG</sequence>
<keyword evidence="1" id="KW-0597">Phosphoprotein</keyword>
<feature type="region of interest" description="Disordered" evidence="2">
    <location>
        <begin position="218"/>
        <end position="322"/>
    </location>
</feature>
<evidence type="ECO:0000313" key="6">
    <source>
        <dbReference type="Proteomes" id="UP000290624"/>
    </source>
</evidence>
<feature type="transmembrane region" description="Helical" evidence="3">
    <location>
        <begin position="63"/>
        <end position="84"/>
    </location>
</feature>
<proteinExistence type="predicted"/>
<dbReference type="PROSITE" id="PS50006">
    <property type="entry name" value="FHA_DOMAIN"/>
    <property type="match status" value="1"/>
</dbReference>
<evidence type="ECO:0000256" key="1">
    <source>
        <dbReference type="ARBA" id="ARBA00022553"/>
    </source>
</evidence>